<feature type="compositionally biased region" description="Low complexity" evidence="2">
    <location>
        <begin position="20"/>
        <end position="37"/>
    </location>
</feature>
<proteinExistence type="predicted"/>
<organism evidence="4 5">
    <name type="scientific">Georgenia subflava</name>
    <dbReference type="NCBI Taxonomy" id="1622177"/>
    <lineage>
        <taxon>Bacteria</taxon>
        <taxon>Bacillati</taxon>
        <taxon>Actinomycetota</taxon>
        <taxon>Actinomycetes</taxon>
        <taxon>Micrococcales</taxon>
        <taxon>Bogoriellaceae</taxon>
        <taxon>Georgenia</taxon>
    </lineage>
</organism>
<feature type="transmembrane region" description="Helical" evidence="3">
    <location>
        <begin position="96"/>
        <end position="120"/>
    </location>
</feature>
<keyword evidence="3" id="KW-1133">Transmembrane helix</keyword>
<keyword evidence="3" id="KW-0812">Transmembrane</keyword>
<sequence length="363" mass="37771">MVIAGARALAQWVLTRTGGAPADTTAADDSAAPEAGGKPADTSASTTNPYAARDEKFLKTVTWMVAALAGVASVMVAGSQLSSIGALALEEDRGRLAAAAISVTVAVALVILAIGLLTWVQMPDYTNVGRLVKAHEKTAGGRSTLLTRTVTSDPTLHRGATDLGGLLDRWNASATAYELARAQVHEAALAVTRAETEAAKARAETTLADALKRQEAWEAQYGYYHRGVWATSQLNSHIRTKRKSQLVSVVVPLAAAVAALSFVVFAWASNPPTDEPDSADALPPTPVAAVLVLTDDDDVWQSRLGESCAGTARTTEGIPVIAVAESDAGVDVVTVPTPECPEPRQVVIAADEGTVTRAEDALD</sequence>
<gene>
    <name evidence="4" type="ORF">GB881_01135</name>
</gene>
<evidence type="ECO:0000313" key="4">
    <source>
        <dbReference type="EMBL" id="MPV35665.1"/>
    </source>
</evidence>
<dbReference type="AlphaFoldDB" id="A0A6N7EG82"/>
<name>A0A6N7EG82_9MICO</name>
<feature type="region of interest" description="Disordered" evidence="2">
    <location>
        <begin position="20"/>
        <end position="48"/>
    </location>
</feature>
<accession>A0A6N7EG82</accession>
<evidence type="ECO:0000256" key="1">
    <source>
        <dbReference type="SAM" id="Coils"/>
    </source>
</evidence>
<protein>
    <submittedName>
        <fullName evidence="4">Uncharacterized protein</fullName>
    </submittedName>
</protein>
<evidence type="ECO:0000256" key="2">
    <source>
        <dbReference type="SAM" id="MobiDB-lite"/>
    </source>
</evidence>
<evidence type="ECO:0000256" key="3">
    <source>
        <dbReference type="SAM" id="Phobius"/>
    </source>
</evidence>
<dbReference type="RefSeq" id="WP_152196016.1">
    <property type="nucleotide sequence ID" value="NZ_VUKD01000004.1"/>
</dbReference>
<evidence type="ECO:0000313" key="5">
    <source>
        <dbReference type="Proteomes" id="UP000437709"/>
    </source>
</evidence>
<keyword evidence="5" id="KW-1185">Reference proteome</keyword>
<comment type="caution">
    <text evidence="4">The sequence shown here is derived from an EMBL/GenBank/DDBJ whole genome shotgun (WGS) entry which is preliminary data.</text>
</comment>
<keyword evidence="3" id="KW-0472">Membrane</keyword>
<dbReference type="EMBL" id="WHPC01000002">
    <property type="protein sequence ID" value="MPV35665.1"/>
    <property type="molecule type" value="Genomic_DNA"/>
</dbReference>
<dbReference type="Proteomes" id="UP000437709">
    <property type="component" value="Unassembled WGS sequence"/>
</dbReference>
<feature type="transmembrane region" description="Helical" evidence="3">
    <location>
        <begin position="246"/>
        <end position="268"/>
    </location>
</feature>
<keyword evidence="1" id="KW-0175">Coiled coil</keyword>
<feature type="transmembrane region" description="Helical" evidence="3">
    <location>
        <begin position="61"/>
        <end position="84"/>
    </location>
</feature>
<feature type="coiled-coil region" evidence="1">
    <location>
        <begin position="184"/>
        <end position="220"/>
    </location>
</feature>
<reference evidence="4 5" key="1">
    <citation type="submission" date="2019-10" db="EMBL/GenBank/DDBJ databases">
        <title>Georgenia wutianyii sp. nov. and Georgenia yuyongxinii sp. nov. isolated from plateau pika (Ochotona curzoniae) in the Qinghai-Tibet plateau of China.</title>
        <authorList>
            <person name="Tian Z."/>
        </authorList>
    </citation>
    <scope>NUCLEOTIDE SEQUENCE [LARGE SCALE GENOMIC DNA]</scope>
    <source>
        <strain evidence="4 5">JCM 19765</strain>
    </source>
</reference>